<evidence type="ECO:0000313" key="2">
    <source>
        <dbReference type="Proteomes" id="UP000063234"/>
    </source>
</evidence>
<dbReference type="KEGG" id="ttk:TST_0234"/>
<dbReference type="STRING" id="1298851.TST_0234"/>
<dbReference type="PATRIC" id="fig|1298851.3.peg.239"/>
<dbReference type="OrthoDB" id="9784101at2"/>
<dbReference type="Pfam" id="PF01209">
    <property type="entry name" value="Ubie_methyltran"/>
    <property type="match status" value="1"/>
</dbReference>
<dbReference type="Proteomes" id="UP000063234">
    <property type="component" value="Chromosome"/>
</dbReference>
<name>A0A0S3QRT6_THET7</name>
<dbReference type="AlphaFoldDB" id="A0A0S3QRT6"/>
<evidence type="ECO:0008006" key="3">
    <source>
        <dbReference type="Google" id="ProtNLM"/>
    </source>
</evidence>
<reference evidence="2" key="1">
    <citation type="journal article" date="2018" name="Science">
        <title>A primordial and reversible TCA cycle in a facultatively chemolithoautotrophic thermophile.</title>
        <authorList>
            <person name="Nunoura T."/>
            <person name="Chikaraishi Y."/>
            <person name="Izaki R."/>
            <person name="Suwa T."/>
            <person name="Sato T."/>
            <person name="Harada T."/>
            <person name="Mori K."/>
            <person name="Kato Y."/>
            <person name="Miyazaki M."/>
            <person name="Shimamura S."/>
            <person name="Yanagawa K."/>
            <person name="Shuto A."/>
            <person name="Ohkouchi N."/>
            <person name="Fujita N."/>
            <person name="Takaki Y."/>
            <person name="Atomi H."/>
            <person name="Takai K."/>
        </authorList>
    </citation>
    <scope>NUCLEOTIDE SEQUENCE [LARGE SCALE GENOMIC DNA]</scope>
    <source>
        <strain evidence="2">DSM 17441 / JCM 13301 / NBRC 103674 / ABI70S6</strain>
    </source>
</reference>
<dbReference type="InterPro" id="IPR029063">
    <property type="entry name" value="SAM-dependent_MTases_sf"/>
</dbReference>
<gene>
    <name evidence="1" type="ORF">TST_0234</name>
</gene>
<dbReference type="CDD" id="cd02440">
    <property type="entry name" value="AdoMet_MTases"/>
    <property type="match status" value="1"/>
</dbReference>
<dbReference type="Gene3D" id="3.40.50.150">
    <property type="entry name" value="Vaccinia Virus protein VP39"/>
    <property type="match status" value="1"/>
</dbReference>
<dbReference type="GO" id="GO:0008168">
    <property type="term" value="F:methyltransferase activity"/>
    <property type="evidence" value="ECO:0007669"/>
    <property type="project" value="TreeGrafter"/>
</dbReference>
<dbReference type="PANTHER" id="PTHR43591">
    <property type="entry name" value="METHYLTRANSFERASE"/>
    <property type="match status" value="1"/>
</dbReference>
<accession>A0A0S3QRT6</accession>
<dbReference type="PANTHER" id="PTHR43591:SF24">
    <property type="entry name" value="2-METHOXY-6-POLYPRENYL-1,4-BENZOQUINOL METHYLASE, MITOCHONDRIAL"/>
    <property type="match status" value="1"/>
</dbReference>
<evidence type="ECO:0000313" key="1">
    <source>
        <dbReference type="EMBL" id="BAT71043.1"/>
    </source>
</evidence>
<organism evidence="1 2">
    <name type="scientific">Thermosulfidibacter takaii (strain DSM 17441 / JCM 13301 / NBRC 103674 / ABI70S6)</name>
    <dbReference type="NCBI Taxonomy" id="1298851"/>
    <lineage>
        <taxon>Bacteria</taxon>
        <taxon>Pseudomonadati</taxon>
        <taxon>Thermosulfidibacterota</taxon>
        <taxon>Thermosulfidibacteria</taxon>
        <taxon>Thermosulfidibacterales</taxon>
        <taxon>Thermosulfidibacteraceae</taxon>
    </lineage>
</organism>
<keyword evidence="2" id="KW-1185">Reference proteome</keyword>
<dbReference type="SUPFAM" id="SSF53335">
    <property type="entry name" value="S-adenosyl-L-methionine-dependent methyltransferases"/>
    <property type="match status" value="1"/>
</dbReference>
<dbReference type="RefSeq" id="WP_068548884.1">
    <property type="nucleotide sequence ID" value="NZ_AP013035.1"/>
</dbReference>
<protein>
    <recommendedName>
        <fullName evidence="3">Demethylmenaquinone methyltransferase</fullName>
    </recommendedName>
</protein>
<proteinExistence type="predicted"/>
<sequence length="210" mass="24214">MDPHFRFRQAYYNIFSKIYDKFVQLHSGDKRQSLRRWLVKTAGLKPGMRVLDLCTGTGAVANTIKQMYGDQVEVVAIDFSLGMLNIAKNKNPRVYWVLGNVTQMPFKSKTFDVVFCAYAFYELKDEHKLETLSEIKRVLKAKGKFLMMEHEEPKKRLIRFLYKVRLATMGSFSSSEFVRKEMALIGGYFKTLKKIVSPSGNSKIIVASKN</sequence>
<dbReference type="EMBL" id="AP013035">
    <property type="protein sequence ID" value="BAT71043.1"/>
    <property type="molecule type" value="Genomic_DNA"/>
</dbReference>